<name>A0A167E2C9_9ASCO</name>
<keyword evidence="7 11" id="KW-0648">Protein biosynthesis</keyword>
<dbReference type="Pfam" id="PF19269">
    <property type="entry name" value="Anticodon_2"/>
    <property type="match status" value="1"/>
</dbReference>
<dbReference type="InterPro" id="IPR020751">
    <property type="entry name" value="aa-tRNA-synth_I_codon-bd_sub2"/>
</dbReference>
<evidence type="ECO:0000313" key="15">
    <source>
        <dbReference type="EMBL" id="ANB13562.1"/>
    </source>
</evidence>
<evidence type="ECO:0000256" key="11">
    <source>
        <dbReference type="RuleBase" id="RU363037"/>
    </source>
</evidence>
<protein>
    <recommendedName>
        <fullName evidence="10">Glutamate--tRNA ligase, mitochondrial</fullName>
        <ecNumber evidence="3">6.1.1.17</ecNumber>
    </recommendedName>
    <alternativeName>
        <fullName evidence="9">Glutamyl-tRNA synthetase</fullName>
    </alternativeName>
</protein>
<organism evidence="15 16">
    <name type="scientific">Sugiyamaella lignohabitans</name>
    <dbReference type="NCBI Taxonomy" id="796027"/>
    <lineage>
        <taxon>Eukaryota</taxon>
        <taxon>Fungi</taxon>
        <taxon>Dikarya</taxon>
        <taxon>Ascomycota</taxon>
        <taxon>Saccharomycotina</taxon>
        <taxon>Dipodascomycetes</taxon>
        <taxon>Dipodascales</taxon>
        <taxon>Trichomonascaceae</taxon>
        <taxon>Sugiyamaella</taxon>
    </lineage>
</organism>
<dbReference type="Proteomes" id="UP000189580">
    <property type="component" value="Chromosome a"/>
</dbReference>
<dbReference type="CDD" id="cd00808">
    <property type="entry name" value="GluRS_core"/>
    <property type="match status" value="1"/>
</dbReference>
<keyword evidence="8 11" id="KW-0030">Aminoacyl-tRNA synthetase</keyword>
<dbReference type="EC" id="6.1.1.17" evidence="3"/>
<keyword evidence="5 11" id="KW-0547">Nucleotide-binding</keyword>
<dbReference type="InterPro" id="IPR045462">
    <property type="entry name" value="aa-tRNA-synth_I_cd-bd"/>
</dbReference>
<comment type="subcellular location">
    <subcellularLocation>
        <location evidence="1">Mitochondrion</location>
    </subcellularLocation>
</comment>
<dbReference type="NCBIfam" id="TIGR00464">
    <property type="entry name" value="gltX_bact"/>
    <property type="match status" value="1"/>
</dbReference>
<dbReference type="OrthoDB" id="428822at2759"/>
<evidence type="ECO:0000256" key="9">
    <source>
        <dbReference type="ARBA" id="ARBA00030865"/>
    </source>
</evidence>
<evidence type="ECO:0000256" key="7">
    <source>
        <dbReference type="ARBA" id="ARBA00022917"/>
    </source>
</evidence>
<dbReference type="SUPFAM" id="SSF48163">
    <property type="entry name" value="An anticodon-binding domain of class I aminoacyl-tRNA synthetases"/>
    <property type="match status" value="1"/>
</dbReference>
<dbReference type="GO" id="GO:0006424">
    <property type="term" value="P:glutamyl-tRNA aminoacylation"/>
    <property type="evidence" value="ECO:0007669"/>
    <property type="project" value="InterPro"/>
</dbReference>
<evidence type="ECO:0000256" key="8">
    <source>
        <dbReference type="ARBA" id="ARBA00023146"/>
    </source>
</evidence>
<dbReference type="PRINTS" id="PR00987">
    <property type="entry name" value="TRNASYNTHGLU"/>
</dbReference>
<dbReference type="GO" id="GO:0005739">
    <property type="term" value="C:mitochondrion"/>
    <property type="evidence" value="ECO:0007669"/>
    <property type="project" value="UniProtKB-SubCell"/>
</dbReference>
<evidence type="ECO:0000259" key="14">
    <source>
        <dbReference type="Pfam" id="PF19269"/>
    </source>
</evidence>
<evidence type="ECO:0000256" key="2">
    <source>
        <dbReference type="ARBA" id="ARBA00007894"/>
    </source>
</evidence>
<dbReference type="InterPro" id="IPR000924">
    <property type="entry name" value="Glu/Gln-tRNA-synth"/>
</dbReference>
<dbReference type="InterPro" id="IPR020058">
    <property type="entry name" value="Glu/Gln-tRNA-synth_Ib_cat-dom"/>
</dbReference>
<reference evidence="15 16" key="1">
    <citation type="submission" date="2016-02" db="EMBL/GenBank/DDBJ databases">
        <title>Complete genome sequence and transcriptome regulation of the pentose utilising yeast Sugiyamaella lignohabitans.</title>
        <authorList>
            <person name="Bellasio M."/>
            <person name="Peymann A."/>
            <person name="Valli M."/>
            <person name="Sipitzky M."/>
            <person name="Graf A."/>
            <person name="Sauer M."/>
            <person name="Marx H."/>
            <person name="Mattanovich D."/>
        </authorList>
    </citation>
    <scope>NUCLEOTIDE SEQUENCE [LARGE SCALE GENOMIC DNA]</scope>
    <source>
        <strain evidence="15 16">CBS 10342</strain>
    </source>
</reference>
<dbReference type="KEGG" id="slb:AWJ20_1858"/>
<comment type="similarity">
    <text evidence="2">Belongs to the class-I aminoacyl-tRNA synthetase family. Glutamate--tRNA ligase type 1 subfamily.</text>
</comment>
<dbReference type="Gene3D" id="3.40.50.620">
    <property type="entry name" value="HUPs"/>
    <property type="match status" value="1"/>
</dbReference>
<dbReference type="InterPro" id="IPR049940">
    <property type="entry name" value="GluQ/Sye"/>
</dbReference>
<gene>
    <name evidence="15" type="primary">MSE1</name>
    <name evidence="15" type="ORF">AWJ20_1858</name>
</gene>
<dbReference type="HAMAP" id="MF_00022">
    <property type="entry name" value="Glu_tRNA_synth_type1"/>
    <property type="match status" value="1"/>
</dbReference>
<sequence>MLRGKMPSGAFRRFLSTSAIRSAKRAPKPFSLKSHNKLSENQTTPASPINDTNISTTAPARTRFAPSPTGFIHLGSLRTALYNYLLAKSTGGQFLLRLEDTDRKRLVPGAEENIYESLKWTGLNWDEGPVVGGPYGPYKQSERSGIYAKYVEQLLDSGDAYRCFCSRERLDSLSSSARKLHPPSMASYDRKCSHLSREESDDKAHNGNPFTIRLKSPSVYPEFDDILHGTLSLQTQVNYSDIRYDDPVLVKSDGLPTYHFANVIDDYLMKITHVIRGEEWLASTPKHMALYTALGWKAPKFIHIPLLTSLSDKKLSKRSGDRGILSMGDSGILPEALVNFVALFGWSPPRESVGVTISELFTLQDLVEKFNLDGLTKGNAKVDDKKLMFFNSHYFRERLADKTKLNSIVQECHSMQMELVKNQQADLDTSVLSEEYTAKVLEAFGTKNLTSVQDFVNRSSYFYIQPWQSDTAVKALKELQADTYAKDISAEFLRLLDQENLPDSWAESICKEITSSNKWTKKQIFSVLRYTLAGGVSGVTIPKIMTILGPNVTKLRATEALSKL</sequence>
<feature type="compositionally biased region" description="Polar residues" evidence="12">
    <location>
        <begin position="39"/>
        <end position="59"/>
    </location>
</feature>
<evidence type="ECO:0000256" key="3">
    <source>
        <dbReference type="ARBA" id="ARBA00012835"/>
    </source>
</evidence>
<dbReference type="Pfam" id="PF00749">
    <property type="entry name" value="tRNA-synt_1c"/>
    <property type="match status" value="1"/>
</dbReference>
<evidence type="ECO:0000256" key="1">
    <source>
        <dbReference type="ARBA" id="ARBA00004173"/>
    </source>
</evidence>
<dbReference type="InterPro" id="IPR004527">
    <property type="entry name" value="Glu-tRNA-ligase_bac/mito"/>
</dbReference>
<evidence type="ECO:0000256" key="12">
    <source>
        <dbReference type="SAM" id="MobiDB-lite"/>
    </source>
</evidence>
<feature type="domain" description="Aminoacyl-tRNA synthetase class I anticodon-binding" evidence="14">
    <location>
        <begin position="432"/>
        <end position="558"/>
    </location>
</feature>
<dbReference type="PANTHER" id="PTHR43311">
    <property type="entry name" value="GLUTAMATE--TRNA LIGASE"/>
    <property type="match status" value="1"/>
</dbReference>
<dbReference type="PANTHER" id="PTHR43311:SF2">
    <property type="entry name" value="GLUTAMATE--TRNA LIGASE, MITOCHONDRIAL-RELATED"/>
    <property type="match status" value="1"/>
</dbReference>
<dbReference type="Gene3D" id="1.10.10.350">
    <property type="match status" value="1"/>
</dbReference>
<dbReference type="RefSeq" id="XP_018736039.1">
    <property type="nucleotide sequence ID" value="XM_018878769.1"/>
</dbReference>
<dbReference type="GO" id="GO:0004818">
    <property type="term" value="F:glutamate-tRNA ligase activity"/>
    <property type="evidence" value="ECO:0007669"/>
    <property type="project" value="UniProtKB-EC"/>
</dbReference>
<evidence type="ECO:0000313" key="16">
    <source>
        <dbReference type="Proteomes" id="UP000189580"/>
    </source>
</evidence>
<dbReference type="GeneID" id="30033706"/>
<dbReference type="GO" id="GO:0008270">
    <property type="term" value="F:zinc ion binding"/>
    <property type="evidence" value="ECO:0007669"/>
    <property type="project" value="InterPro"/>
</dbReference>
<feature type="compositionally biased region" description="Basic and acidic residues" evidence="12">
    <location>
        <begin position="188"/>
        <end position="205"/>
    </location>
</feature>
<proteinExistence type="inferred from homology"/>
<keyword evidence="6 11" id="KW-0067">ATP-binding</keyword>
<dbReference type="FunFam" id="3.40.50.620:FF:000045">
    <property type="entry name" value="Glutamate--tRNA ligase, mitochondrial"/>
    <property type="match status" value="1"/>
</dbReference>
<dbReference type="InterPro" id="IPR014729">
    <property type="entry name" value="Rossmann-like_a/b/a_fold"/>
</dbReference>
<dbReference type="AlphaFoldDB" id="A0A167E2C9"/>
<evidence type="ECO:0000256" key="4">
    <source>
        <dbReference type="ARBA" id="ARBA00022598"/>
    </source>
</evidence>
<evidence type="ECO:0000256" key="6">
    <source>
        <dbReference type="ARBA" id="ARBA00022840"/>
    </source>
</evidence>
<evidence type="ECO:0000259" key="13">
    <source>
        <dbReference type="Pfam" id="PF00749"/>
    </source>
</evidence>
<keyword evidence="4 11" id="KW-0436">Ligase</keyword>
<dbReference type="InterPro" id="IPR008925">
    <property type="entry name" value="aa_tRNA-synth_I_cd-bd_sf"/>
</dbReference>
<accession>A0A167E2C9</accession>
<dbReference type="EMBL" id="CP014501">
    <property type="protein sequence ID" value="ANB13562.1"/>
    <property type="molecule type" value="Genomic_DNA"/>
</dbReference>
<dbReference type="SUPFAM" id="SSF52374">
    <property type="entry name" value="Nucleotidylyl transferase"/>
    <property type="match status" value="1"/>
</dbReference>
<evidence type="ECO:0000256" key="5">
    <source>
        <dbReference type="ARBA" id="ARBA00022741"/>
    </source>
</evidence>
<feature type="domain" description="Glutamyl/glutaminyl-tRNA synthetase class Ib catalytic" evidence="13">
    <location>
        <begin position="61"/>
        <end position="387"/>
    </location>
</feature>
<dbReference type="InterPro" id="IPR033910">
    <property type="entry name" value="GluRS_core"/>
</dbReference>
<dbReference type="GO" id="GO:0000049">
    <property type="term" value="F:tRNA binding"/>
    <property type="evidence" value="ECO:0007669"/>
    <property type="project" value="InterPro"/>
</dbReference>
<feature type="region of interest" description="Disordered" evidence="12">
    <location>
        <begin position="176"/>
        <end position="209"/>
    </location>
</feature>
<dbReference type="GO" id="GO:0005524">
    <property type="term" value="F:ATP binding"/>
    <property type="evidence" value="ECO:0007669"/>
    <property type="project" value="UniProtKB-KW"/>
</dbReference>
<feature type="region of interest" description="Disordered" evidence="12">
    <location>
        <begin position="25"/>
        <end position="61"/>
    </location>
</feature>
<evidence type="ECO:0000256" key="10">
    <source>
        <dbReference type="ARBA" id="ARBA00072917"/>
    </source>
</evidence>
<keyword evidence="16" id="KW-1185">Reference proteome</keyword>